<name>A0A1H9WJU7_9MICO</name>
<evidence type="ECO:0000313" key="3">
    <source>
        <dbReference type="Proteomes" id="UP000199019"/>
    </source>
</evidence>
<dbReference type="RefSeq" id="WP_143056230.1">
    <property type="nucleotide sequence ID" value="NZ_FOHB01000005.1"/>
</dbReference>
<sequence>MSMAAGETRSTQRFANYRAAWLPVLPLVALVGAMLFSADPGVVALLLLATLVAIGVALLVALSPGVFIDGDRLGVPGREGRRRAPGGEVDLRRLTRVRSVSYQGGRVSGRGLALFRNQLLLEDSDGGQAMFWAWGWTPKAALQDALRRSVVSTRARMDPMSFWRLGFTKGEARISPLRRLL</sequence>
<keyword evidence="3" id="KW-1185">Reference proteome</keyword>
<dbReference type="OrthoDB" id="9997146at2"/>
<evidence type="ECO:0000313" key="2">
    <source>
        <dbReference type="EMBL" id="SES34019.1"/>
    </source>
</evidence>
<keyword evidence="1" id="KW-0812">Transmembrane</keyword>
<accession>A0A1H9WJU7</accession>
<protein>
    <submittedName>
        <fullName evidence="2">Uncharacterized protein</fullName>
    </submittedName>
</protein>
<evidence type="ECO:0000256" key="1">
    <source>
        <dbReference type="SAM" id="Phobius"/>
    </source>
</evidence>
<dbReference type="EMBL" id="FOHB01000005">
    <property type="protein sequence ID" value="SES34019.1"/>
    <property type="molecule type" value="Genomic_DNA"/>
</dbReference>
<keyword evidence="1" id="KW-1133">Transmembrane helix</keyword>
<organism evidence="2 3">
    <name type="scientific">Pedococcus cremeus</name>
    <dbReference type="NCBI Taxonomy" id="587636"/>
    <lineage>
        <taxon>Bacteria</taxon>
        <taxon>Bacillati</taxon>
        <taxon>Actinomycetota</taxon>
        <taxon>Actinomycetes</taxon>
        <taxon>Micrococcales</taxon>
        <taxon>Intrasporangiaceae</taxon>
        <taxon>Pedococcus</taxon>
    </lineage>
</organism>
<reference evidence="3" key="1">
    <citation type="submission" date="2016-10" db="EMBL/GenBank/DDBJ databases">
        <authorList>
            <person name="Varghese N."/>
            <person name="Submissions S."/>
        </authorList>
    </citation>
    <scope>NUCLEOTIDE SEQUENCE [LARGE SCALE GENOMIC DNA]</scope>
    <source>
        <strain evidence="3">CGMCC 1.6963</strain>
    </source>
</reference>
<feature type="transmembrane region" description="Helical" evidence="1">
    <location>
        <begin position="44"/>
        <end position="68"/>
    </location>
</feature>
<gene>
    <name evidence="2" type="ORF">SAMN05216199_2963</name>
</gene>
<feature type="transmembrane region" description="Helical" evidence="1">
    <location>
        <begin position="20"/>
        <end position="38"/>
    </location>
</feature>
<dbReference type="Proteomes" id="UP000199019">
    <property type="component" value="Unassembled WGS sequence"/>
</dbReference>
<keyword evidence="1" id="KW-0472">Membrane</keyword>
<proteinExistence type="predicted"/>
<dbReference type="AlphaFoldDB" id="A0A1H9WJU7"/>